<keyword evidence="1" id="KW-0677">Repeat</keyword>
<keyword evidence="3" id="KW-1185">Reference proteome</keyword>
<dbReference type="EMBL" id="CAJZBQ010000020">
    <property type="protein sequence ID" value="CAG9318572.1"/>
    <property type="molecule type" value="Genomic_DNA"/>
</dbReference>
<dbReference type="Proteomes" id="UP001162131">
    <property type="component" value="Unassembled WGS sequence"/>
</dbReference>
<evidence type="ECO:0000313" key="3">
    <source>
        <dbReference type="Proteomes" id="UP001162131"/>
    </source>
</evidence>
<sequence length="389" mass="44583">MGNCSCLKCPGENEKSTMENFHEMQKPSLKQKLLCGDKKPQTEIQISMWEIVRLQSVLRGYLERKKTHIINRTKSIKAQFSSAIPDPLTESSPQIKPKKQFLPSSLSTITRSFLKEIPEEDIPDYSTAASRATLAKLGPYKIDEPFPENEPRMKHNPVELENGAIYIGEWNKNNQRHGFGLQLFTDGSQYEGYWIKDKANIKGRLVHDDGDVYDGEWKDDKACGYGIYVYIDGARYEGDWKNDKQNGIGTEYWPDGAKYQGEYLAGLKHGKGKFEWADGSTYEGDFKDNDIHGLGVYTWCDGRKYIGEWAKNKMHGRGTFTWSDGRSYKGEYAEDKKQGFGVFEWPDGRKFEGNWYNGNQNGVGWYSTTNGLKKKGEWKDGKRIAWITE</sequence>
<protein>
    <recommendedName>
        <fullName evidence="4">MORN repeat protein</fullName>
    </recommendedName>
</protein>
<dbReference type="AlphaFoldDB" id="A0AAU9J4V6"/>
<dbReference type="SMART" id="SM00698">
    <property type="entry name" value="MORN"/>
    <property type="match status" value="8"/>
</dbReference>
<evidence type="ECO:0000313" key="2">
    <source>
        <dbReference type="EMBL" id="CAG9318572.1"/>
    </source>
</evidence>
<comment type="caution">
    <text evidence="2">The sequence shown here is derived from an EMBL/GenBank/DDBJ whole genome shotgun (WGS) entry which is preliminary data.</text>
</comment>
<dbReference type="PANTHER" id="PTHR43215:SF14">
    <property type="entry name" value="RADIAL SPOKE HEAD 1 HOMOLOG"/>
    <property type="match status" value="1"/>
</dbReference>
<dbReference type="InterPro" id="IPR003409">
    <property type="entry name" value="MORN"/>
</dbReference>
<proteinExistence type="predicted"/>
<organism evidence="2 3">
    <name type="scientific">Blepharisma stoltei</name>
    <dbReference type="NCBI Taxonomy" id="1481888"/>
    <lineage>
        <taxon>Eukaryota</taxon>
        <taxon>Sar</taxon>
        <taxon>Alveolata</taxon>
        <taxon>Ciliophora</taxon>
        <taxon>Postciliodesmatophora</taxon>
        <taxon>Heterotrichea</taxon>
        <taxon>Heterotrichida</taxon>
        <taxon>Blepharismidae</taxon>
        <taxon>Blepharisma</taxon>
    </lineage>
</organism>
<evidence type="ECO:0008006" key="4">
    <source>
        <dbReference type="Google" id="ProtNLM"/>
    </source>
</evidence>
<evidence type="ECO:0000256" key="1">
    <source>
        <dbReference type="ARBA" id="ARBA00022737"/>
    </source>
</evidence>
<dbReference type="PANTHER" id="PTHR43215">
    <property type="entry name" value="RADIAL SPOKE HEAD 1 HOMOLOG"/>
    <property type="match status" value="1"/>
</dbReference>
<accession>A0AAU9J4V6</accession>
<dbReference type="Gene3D" id="2.20.110.10">
    <property type="entry name" value="Histone H3 K4-specific methyltransferase SET7/9 N-terminal domain"/>
    <property type="match status" value="5"/>
</dbReference>
<dbReference type="PROSITE" id="PS50096">
    <property type="entry name" value="IQ"/>
    <property type="match status" value="1"/>
</dbReference>
<dbReference type="GO" id="GO:0005829">
    <property type="term" value="C:cytosol"/>
    <property type="evidence" value="ECO:0007669"/>
    <property type="project" value="TreeGrafter"/>
</dbReference>
<name>A0AAU9J4V6_9CILI</name>
<gene>
    <name evidence="2" type="ORF">BSTOLATCC_MIC21044</name>
</gene>
<dbReference type="Pfam" id="PF02493">
    <property type="entry name" value="MORN"/>
    <property type="match status" value="9"/>
</dbReference>
<dbReference type="SUPFAM" id="SSF82185">
    <property type="entry name" value="Histone H3 K4-specific methyltransferase SET7/9 N-terminal domain"/>
    <property type="match status" value="2"/>
</dbReference>
<reference evidence="2" key="1">
    <citation type="submission" date="2021-09" db="EMBL/GenBank/DDBJ databases">
        <authorList>
            <consortium name="AG Swart"/>
            <person name="Singh M."/>
            <person name="Singh A."/>
            <person name="Seah K."/>
            <person name="Emmerich C."/>
        </authorList>
    </citation>
    <scope>NUCLEOTIDE SEQUENCE</scope>
    <source>
        <strain evidence="2">ATCC30299</strain>
    </source>
</reference>